<dbReference type="InterPro" id="IPR051933">
    <property type="entry name" value="Resuscitation_pf_RpfB"/>
</dbReference>
<dbReference type="RefSeq" id="WP_191691830.1">
    <property type="nucleotide sequence ID" value="NZ_JACSQY010000014.1"/>
</dbReference>
<dbReference type="Gene3D" id="2.20.230.10">
    <property type="entry name" value="Resuscitation-promoting factor rpfb"/>
    <property type="match status" value="1"/>
</dbReference>
<proteinExistence type="predicted"/>
<keyword evidence="1" id="KW-0732">Signal</keyword>
<organism evidence="4 5">
    <name type="scientific">Sporosarcina gallistercoris</name>
    <dbReference type="NCBI Taxonomy" id="2762245"/>
    <lineage>
        <taxon>Bacteria</taxon>
        <taxon>Bacillati</taxon>
        <taxon>Bacillota</taxon>
        <taxon>Bacilli</taxon>
        <taxon>Bacillales</taxon>
        <taxon>Caryophanaceae</taxon>
        <taxon>Sporosarcina</taxon>
    </lineage>
</organism>
<dbReference type="CDD" id="cd22786">
    <property type="entry name" value="DPBB_YuiC-like"/>
    <property type="match status" value="1"/>
</dbReference>
<dbReference type="EMBL" id="JACSQY010000014">
    <property type="protein sequence ID" value="MBD7909530.1"/>
    <property type="molecule type" value="Genomic_DNA"/>
</dbReference>
<evidence type="ECO:0000313" key="4">
    <source>
        <dbReference type="EMBL" id="MBD7909530.1"/>
    </source>
</evidence>
<dbReference type="InterPro" id="IPR011098">
    <property type="entry name" value="G5_dom"/>
</dbReference>
<evidence type="ECO:0000313" key="5">
    <source>
        <dbReference type="Proteomes" id="UP000659496"/>
    </source>
</evidence>
<dbReference type="Pfam" id="PF03990">
    <property type="entry name" value="DUF348"/>
    <property type="match status" value="3"/>
</dbReference>
<name>A0ABR8PMW8_9BACL</name>
<dbReference type="Gene3D" id="2.40.40.10">
    <property type="entry name" value="RlpA-like domain"/>
    <property type="match status" value="1"/>
</dbReference>
<dbReference type="Pfam" id="PF06725">
    <property type="entry name" value="3D"/>
    <property type="match status" value="1"/>
</dbReference>
<comment type="caution">
    <text evidence="4">The sequence shown here is derived from an EMBL/GenBank/DDBJ whole genome shotgun (WGS) entry which is preliminary data.</text>
</comment>
<dbReference type="Proteomes" id="UP000659496">
    <property type="component" value="Unassembled WGS sequence"/>
</dbReference>
<keyword evidence="5" id="KW-1185">Reference proteome</keyword>
<evidence type="ECO:0000256" key="1">
    <source>
        <dbReference type="ARBA" id="ARBA00022729"/>
    </source>
</evidence>
<keyword evidence="2" id="KW-0472">Membrane</keyword>
<evidence type="ECO:0000256" key="2">
    <source>
        <dbReference type="SAM" id="Phobius"/>
    </source>
</evidence>
<keyword evidence="2" id="KW-1133">Transmembrane helix</keyword>
<dbReference type="Pfam" id="PF07501">
    <property type="entry name" value="G5"/>
    <property type="match status" value="1"/>
</dbReference>
<accession>A0ABR8PMW8</accession>
<dbReference type="InterPro" id="IPR010611">
    <property type="entry name" value="3D_dom"/>
</dbReference>
<dbReference type="PANTHER" id="PTHR39160">
    <property type="entry name" value="CELL WALL-BINDING PROTEIN YOCH"/>
    <property type="match status" value="1"/>
</dbReference>
<dbReference type="PROSITE" id="PS51109">
    <property type="entry name" value="G5"/>
    <property type="match status" value="1"/>
</dbReference>
<feature type="domain" description="G5" evidence="3">
    <location>
        <begin position="210"/>
        <end position="290"/>
    </location>
</feature>
<sequence length="416" mass="44771">MTKRTMGNPFFQSLRIQKVAAVTAILAIFITVLSLVLFEGTKKNITLEAGGKTVELKTHANTVGDVLAQRDIEIGSHDVISPSATTSIKDGMTIDWKQANPVAINMNNDSTTIWTTKNTVKDILTEAGVKLSEHDSVKPSLESKVEKKSEITIDKAFQVTLKDGKKSTKVWSTSTTVADFLKNENIQLSELDRVESNSEQLLLPKSVVSIVRVEKVTDVVEETTDFDVKTSSDDSLLKGREKVVQEGEKGKVRKRFEIVKENGKEVSRKLIREHVVAHPKAKVVSVGSKVALADASPQASAVKTASASKTNVSRGNGSESGKVMYMNATAYTAHCTGCSGVTATGINLSANPNLKVIAVDPSVIPLGSKVWVEGYGYAVAGDTGGAIKGNRIDLHVPNDAAAKQFGRRQVKIKVLN</sequence>
<dbReference type="SMART" id="SM01208">
    <property type="entry name" value="G5"/>
    <property type="match status" value="1"/>
</dbReference>
<dbReference type="PANTHER" id="PTHR39160:SF4">
    <property type="entry name" value="RESUSCITATION-PROMOTING FACTOR RPFB"/>
    <property type="match status" value="1"/>
</dbReference>
<feature type="transmembrane region" description="Helical" evidence="2">
    <location>
        <begin position="20"/>
        <end position="38"/>
    </location>
</feature>
<dbReference type="InterPro" id="IPR007137">
    <property type="entry name" value="DUF348"/>
</dbReference>
<dbReference type="InterPro" id="IPR036908">
    <property type="entry name" value="RlpA-like_sf"/>
</dbReference>
<protein>
    <submittedName>
        <fullName evidence="4">DUF348 domain-containing protein</fullName>
    </submittedName>
</protein>
<dbReference type="SUPFAM" id="SSF50685">
    <property type="entry name" value="Barwin-like endoglucanases"/>
    <property type="match status" value="1"/>
</dbReference>
<reference evidence="4 5" key="1">
    <citation type="submission" date="2020-08" db="EMBL/GenBank/DDBJ databases">
        <title>A Genomic Blueprint of the Chicken Gut Microbiome.</title>
        <authorList>
            <person name="Gilroy R."/>
            <person name="Ravi A."/>
            <person name="Getino M."/>
            <person name="Pursley I."/>
            <person name="Horton D.L."/>
            <person name="Alikhan N.-F."/>
            <person name="Baker D."/>
            <person name="Gharbi K."/>
            <person name="Hall N."/>
            <person name="Watson M."/>
            <person name="Adriaenssens E.M."/>
            <person name="Foster-Nyarko E."/>
            <person name="Jarju S."/>
            <person name="Secka A."/>
            <person name="Antonio M."/>
            <person name="Oren A."/>
            <person name="Chaudhuri R."/>
            <person name="La Ragione R.M."/>
            <person name="Hildebrand F."/>
            <person name="Pallen M.J."/>
        </authorList>
    </citation>
    <scope>NUCLEOTIDE SEQUENCE [LARGE SCALE GENOMIC DNA]</scope>
    <source>
        <strain evidence="4 5">Sa3CUA8</strain>
    </source>
</reference>
<keyword evidence="2" id="KW-0812">Transmembrane</keyword>
<gene>
    <name evidence="4" type="ORF">H9659_14425</name>
</gene>
<evidence type="ECO:0000259" key="3">
    <source>
        <dbReference type="PROSITE" id="PS51109"/>
    </source>
</evidence>